<gene>
    <name evidence="2" type="ORF">BOTNAR_0707g00020</name>
</gene>
<evidence type="ECO:0000313" key="3">
    <source>
        <dbReference type="Proteomes" id="UP000297452"/>
    </source>
</evidence>
<keyword evidence="1" id="KW-0472">Membrane</keyword>
<keyword evidence="1" id="KW-1133">Transmembrane helix</keyword>
<dbReference type="OrthoDB" id="3553858at2759"/>
<feature type="transmembrane region" description="Helical" evidence="1">
    <location>
        <begin position="117"/>
        <end position="136"/>
    </location>
</feature>
<reference evidence="2 3" key="1">
    <citation type="submission" date="2017-12" db="EMBL/GenBank/DDBJ databases">
        <title>Comparative genomics of Botrytis spp.</title>
        <authorList>
            <person name="Valero-Jimenez C.A."/>
            <person name="Tapia P."/>
            <person name="Veloso J."/>
            <person name="Silva-Moreno E."/>
            <person name="Staats M."/>
            <person name="Valdes J.H."/>
            <person name="Van Kan J.A.L."/>
        </authorList>
    </citation>
    <scope>NUCLEOTIDE SEQUENCE [LARGE SCALE GENOMIC DNA]</scope>
    <source>
        <strain evidence="2 3">MUCL2120</strain>
    </source>
</reference>
<accession>A0A4Z1HJ21</accession>
<feature type="transmembrane region" description="Helical" evidence="1">
    <location>
        <begin position="79"/>
        <end position="97"/>
    </location>
</feature>
<dbReference type="EMBL" id="PQXJ01000704">
    <property type="protein sequence ID" value="TGO45053.1"/>
    <property type="molecule type" value="Genomic_DNA"/>
</dbReference>
<dbReference type="AlphaFoldDB" id="A0A4Z1HJ21"/>
<sequence>MTSLTLHEILPLHHPPPTAQPQSRYLAHTLLAKPLFFILHLRTSKPLTTLSIIYALSITGPSAPQFDILTLHETSRGCFILGILFLWTLFFFQYLHIRRWISREAESSRRYRESRDIQFLTCILLIAILAFPLLRLSTSLSKPQVAELTPKALSMIPVALTFLIVISEKIMICVVSGVVYGVPVLKRAMQGVRRGVLGAWAEITRRLGYVP</sequence>
<name>A0A4Z1HJ21_9HELO</name>
<keyword evidence="1" id="KW-0812">Transmembrane</keyword>
<proteinExistence type="predicted"/>
<organism evidence="2 3">
    <name type="scientific">Botryotinia narcissicola</name>
    <dbReference type="NCBI Taxonomy" id="278944"/>
    <lineage>
        <taxon>Eukaryota</taxon>
        <taxon>Fungi</taxon>
        <taxon>Dikarya</taxon>
        <taxon>Ascomycota</taxon>
        <taxon>Pezizomycotina</taxon>
        <taxon>Leotiomycetes</taxon>
        <taxon>Helotiales</taxon>
        <taxon>Sclerotiniaceae</taxon>
        <taxon>Botryotinia</taxon>
    </lineage>
</organism>
<evidence type="ECO:0000256" key="1">
    <source>
        <dbReference type="SAM" id="Phobius"/>
    </source>
</evidence>
<evidence type="ECO:0000313" key="2">
    <source>
        <dbReference type="EMBL" id="TGO45053.1"/>
    </source>
</evidence>
<dbReference type="Proteomes" id="UP000297452">
    <property type="component" value="Unassembled WGS sequence"/>
</dbReference>
<comment type="caution">
    <text evidence="2">The sequence shown here is derived from an EMBL/GenBank/DDBJ whole genome shotgun (WGS) entry which is preliminary data.</text>
</comment>
<feature type="transmembrane region" description="Helical" evidence="1">
    <location>
        <begin position="156"/>
        <end position="185"/>
    </location>
</feature>
<protein>
    <submittedName>
        <fullName evidence="2">Uncharacterized protein</fullName>
    </submittedName>
</protein>
<keyword evidence="3" id="KW-1185">Reference proteome</keyword>